<dbReference type="EnsemblMetazoa" id="LLOJ004869-RA">
    <property type="protein sequence ID" value="LLOJ004869-PA"/>
    <property type="gene ID" value="LLOJ004869"/>
</dbReference>
<dbReference type="SMART" id="SM00631">
    <property type="entry name" value="Zn_pept"/>
    <property type="match status" value="1"/>
</dbReference>
<dbReference type="PRINTS" id="PR00765">
    <property type="entry name" value="CRBOXYPTASEA"/>
</dbReference>
<keyword evidence="19" id="KW-1185">Reference proteome</keyword>
<evidence type="ECO:0000256" key="13">
    <source>
        <dbReference type="ARBA" id="ARBA00057299"/>
    </source>
</evidence>
<feature type="active site" description="Proton donor/acceptor" evidence="15">
    <location>
        <position position="378"/>
    </location>
</feature>
<evidence type="ECO:0000256" key="5">
    <source>
        <dbReference type="ARBA" id="ARBA00022645"/>
    </source>
</evidence>
<dbReference type="VEuPathDB" id="VectorBase:LLOJ004869"/>
<dbReference type="GO" id="GO:0004181">
    <property type="term" value="F:metallocarboxypeptidase activity"/>
    <property type="evidence" value="ECO:0007669"/>
    <property type="project" value="InterPro"/>
</dbReference>
<comment type="subcellular location">
    <subcellularLocation>
        <location evidence="2">Secreted</location>
    </subcellularLocation>
</comment>
<reference evidence="18" key="1">
    <citation type="submission" date="2020-05" db="UniProtKB">
        <authorList>
            <consortium name="EnsemblMetazoa"/>
        </authorList>
    </citation>
    <scope>IDENTIFICATION</scope>
    <source>
        <strain evidence="18">Jacobina</strain>
    </source>
</reference>
<evidence type="ECO:0000256" key="1">
    <source>
        <dbReference type="ARBA" id="ARBA00001947"/>
    </source>
</evidence>
<dbReference type="CDD" id="cd03860">
    <property type="entry name" value="M14_CP_A-B_like"/>
    <property type="match status" value="1"/>
</dbReference>
<evidence type="ECO:0000256" key="9">
    <source>
        <dbReference type="ARBA" id="ARBA00022801"/>
    </source>
</evidence>
<keyword evidence="5" id="KW-0121">Carboxypeptidase</keyword>
<dbReference type="Pfam" id="PF00246">
    <property type="entry name" value="Peptidase_M14"/>
    <property type="match status" value="1"/>
</dbReference>
<evidence type="ECO:0000256" key="7">
    <source>
        <dbReference type="ARBA" id="ARBA00022723"/>
    </source>
</evidence>
<evidence type="ECO:0000313" key="18">
    <source>
        <dbReference type="EnsemblMetazoa" id="LLOJ004869-PA"/>
    </source>
</evidence>
<organism evidence="18 19">
    <name type="scientific">Lutzomyia longipalpis</name>
    <name type="common">Sand fly</name>
    <dbReference type="NCBI Taxonomy" id="7200"/>
    <lineage>
        <taxon>Eukaryota</taxon>
        <taxon>Metazoa</taxon>
        <taxon>Ecdysozoa</taxon>
        <taxon>Arthropoda</taxon>
        <taxon>Hexapoda</taxon>
        <taxon>Insecta</taxon>
        <taxon>Pterygota</taxon>
        <taxon>Neoptera</taxon>
        <taxon>Endopterygota</taxon>
        <taxon>Diptera</taxon>
        <taxon>Nematocera</taxon>
        <taxon>Psychodoidea</taxon>
        <taxon>Psychodidae</taxon>
        <taxon>Lutzomyia</taxon>
        <taxon>Lutzomyia</taxon>
    </lineage>
</organism>
<dbReference type="GO" id="GO:0006508">
    <property type="term" value="P:proteolysis"/>
    <property type="evidence" value="ECO:0007669"/>
    <property type="project" value="UniProtKB-KW"/>
</dbReference>
<dbReference type="FunFam" id="3.30.70.340:FF:000002">
    <property type="entry name" value="Carboxypeptidase A"/>
    <property type="match status" value="1"/>
</dbReference>
<dbReference type="InterPro" id="IPR036990">
    <property type="entry name" value="M14A-like_propep"/>
</dbReference>
<dbReference type="PROSITE" id="PS00132">
    <property type="entry name" value="CARBOXYPEPT_ZN_1"/>
    <property type="match status" value="1"/>
</dbReference>
<evidence type="ECO:0000313" key="19">
    <source>
        <dbReference type="Proteomes" id="UP000092461"/>
    </source>
</evidence>
<feature type="domain" description="Peptidase M14" evidence="17">
    <location>
        <begin position="122"/>
        <end position="414"/>
    </location>
</feature>
<sequence length="423" mass="47389">MKISSALLVVLSCVLAQSLGEVARYDNYRIYGVTVNSHEDIKALQSLDGTSDGLIFIYMTSKLAEDSQIVVAPHKFADFEDYLKRNGMTCKVLAENLQQLIDMERRMMNLAKSRTQGFDFDNYHTLDEIHAWLKSLEEDHPDVVSVISAGNSYEGRDLLGVKLSHGAGRPAIFVESGIHAREWITPAATVFIVNELLTSEDEAVKDLAENYDWYVFPSVNPDGYVYTHEKDRMWRKTRQPYGSCVGADANRNWDFHWNEVGASNQPCSDTYAGPKAFSEPEALAVSSYAEKLKDQVKLYVSFHSFSQLLIFPNGYTAQHVDNHKDLKEIGDVAAKALAKRYGTKYTVGDIYSTIYPAAGTSIDYTKGVLGIDLSYCYELRPKNVFQGGFTLPAKQIRPTSLETLDSLVALVNKAKELNYFGEN</sequence>
<dbReference type="GO" id="GO:0005615">
    <property type="term" value="C:extracellular space"/>
    <property type="evidence" value="ECO:0007669"/>
    <property type="project" value="TreeGrafter"/>
</dbReference>
<keyword evidence="10" id="KW-0862">Zinc</keyword>
<evidence type="ECO:0000256" key="16">
    <source>
        <dbReference type="SAM" id="SignalP"/>
    </source>
</evidence>
<feature type="signal peptide" evidence="16">
    <location>
        <begin position="1"/>
        <end position="16"/>
    </location>
</feature>
<comment type="function">
    <text evidence="13">Involved in the digestion of the blood meal.</text>
</comment>
<dbReference type="Gene3D" id="3.40.630.10">
    <property type="entry name" value="Zn peptidases"/>
    <property type="match status" value="1"/>
</dbReference>
<dbReference type="EMBL" id="AJWK01015367">
    <property type="status" value="NOT_ANNOTATED_CDS"/>
    <property type="molecule type" value="Genomic_DNA"/>
</dbReference>
<accession>A0A1B0EV43</accession>
<evidence type="ECO:0000259" key="17">
    <source>
        <dbReference type="PROSITE" id="PS52035"/>
    </source>
</evidence>
<dbReference type="Gene3D" id="3.30.70.340">
    <property type="entry name" value="Metallocarboxypeptidase-like"/>
    <property type="match status" value="1"/>
</dbReference>
<evidence type="ECO:0000256" key="3">
    <source>
        <dbReference type="ARBA" id="ARBA00005988"/>
    </source>
</evidence>
<dbReference type="GO" id="GO:0008270">
    <property type="term" value="F:zinc ion binding"/>
    <property type="evidence" value="ECO:0007669"/>
    <property type="project" value="InterPro"/>
</dbReference>
<dbReference type="SUPFAM" id="SSF53187">
    <property type="entry name" value="Zn-dependent exopeptidases"/>
    <property type="match status" value="1"/>
</dbReference>
<dbReference type="PROSITE" id="PS52035">
    <property type="entry name" value="PEPTIDASE_M14"/>
    <property type="match status" value="1"/>
</dbReference>
<dbReference type="PANTHER" id="PTHR11705:SF156">
    <property type="entry name" value="RH39904P-RELATED"/>
    <property type="match status" value="1"/>
</dbReference>
<dbReference type="PANTHER" id="PTHR11705">
    <property type="entry name" value="PROTEASE FAMILY M14 CARBOXYPEPTIDASE A,B"/>
    <property type="match status" value="1"/>
</dbReference>
<keyword evidence="11" id="KW-0482">Metalloprotease</keyword>
<evidence type="ECO:0000256" key="2">
    <source>
        <dbReference type="ARBA" id="ARBA00004613"/>
    </source>
</evidence>
<keyword evidence="6" id="KW-0645">Protease</keyword>
<dbReference type="SUPFAM" id="SSF54897">
    <property type="entry name" value="Protease propeptides/inhibitors"/>
    <property type="match status" value="1"/>
</dbReference>
<evidence type="ECO:0000256" key="6">
    <source>
        <dbReference type="ARBA" id="ARBA00022670"/>
    </source>
</evidence>
<feature type="chain" id="PRO_5008407030" description="Zinc carboxypeptidase A 1" evidence="16">
    <location>
        <begin position="17"/>
        <end position="423"/>
    </location>
</feature>
<dbReference type="InterPro" id="IPR003146">
    <property type="entry name" value="M14A_act_pep"/>
</dbReference>
<dbReference type="InterPro" id="IPR057246">
    <property type="entry name" value="CARBOXYPEPT_ZN_1"/>
</dbReference>
<keyword evidence="8 16" id="KW-0732">Signal</keyword>
<comment type="similarity">
    <text evidence="3 15">Belongs to the peptidase M14 family.</text>
</comment>
<proteinExistence type="inferred from homology"/>
<dbReference type="Pfam" id="PF02244">
    <property type="entry name" value="Propep_M14"/>
    <property type="match status" value="1"/>
</dbReference>
<keyword evidence="9" id="KW-0378">Hydrolase</keyword>
<evidence type="ECO:0000256" key="11">
    <source>
        <dbReference type="ARBA" id="ARBA00023049"/>
    </source>
</evidence>
<evidence type="ECO:0000256" key="8">
    <source>
        <dbReference type="ARBA" id="ARBA00022729"/>
    </source>
</evidence>
<dbReference type="AlphaFoldDB" id="A0A1B0EV43"/>
<comment type="cofactor">
    <cofactor evidence="1">
        <name>Zn(2+)</name>
        <dbReference type="ChEBI" id="CHEBI:29105"/>
    </cofactor>
</comment>
<keyword evidence="4" id="KW-0964">Secreted</keyword>
<dbReference type="VEuPathDB" id="VectorBase:LLONM1_005179"/>
<evidence type="ECO:0000256" key="15">
    <source>
        <dbReference type="PROSITE-ProRule" id="PRU01379"/>
    </source>
</evidence>
<protein>
    <recommendedName>
        <fullName evidence="14">Zinc carboxypeptidase A 1</fullName>
    </recommendedName>
</protein>
<dbReference type="InterPro" id="IPR000834">
    <property type="entry name" value="Peptidase_M14"/>
</dbReference>
<evidence type="ECO:0000256" key="10">
    <source>
        <dbReference type="ARBA" id="ARBA00022833"/>
    </source>
</evidence>
<dbReference type="FunFam" id="3.40.630.10:FF:000040">
    <property type="entry name" value="zinc carboxypeptidase"/>
    <property type="match status" value="1"/>
</dbReference>
<keyword evidence="7" id="KW-0479">Metal-binding</keyword>
<evidence type="ECO:0000256" key="12">
    <source>
        <dbReference type="ARBA" id="ARBA00023157"/>
    </source>
</evidence>
<evidence type="ECO:0000256" key="14">
    <source>
        <dbReference type="ARBA" id="ARBA00069039"/>
    </source>
</evidence>
<name>A0A1B0EV43_LUTLO</name>
<evidence type="ECO:0000256" key="4">
    <source>
        <dbReference type="ARBA" id="ARBA00022525"/>
    </source>
</evidence>
<dbReference type="Proteomes" id="UP000092461">
    <property type="component" value="Unassembled WGS sequence"/>
</dbReference>
<keyword evidence="12" id="KW-1015">Disulfide bond</keyword>